<evidence type="ECO:0000259" key="7">
    <source>
        <dbReference type="Pfam" id="PF25967"/>
    </source>
</evidence>
<dbReference type="InterPro" id="IPR058625">
    <property type="entry name" value="MdtA-like_BSH"/>
</dbReference>
<sequence length="404" mass="43032">MEEQSPSARLFHKRKVVGVAGGGLLSVALCAGLFMVWGGSHTASAGAAPALPEVLVSQPLVQPLETRLGFLGQFSAVDRVELRAQVGGTLTGIHFKDGELVQKGALLFSVDRVPYEIRLAQAKSQVQRSSARLTYAKNELQRADELVRNNAGSVQSLEQRKSEWQEAEAAVAEANAQVRDAQFDLDHCQIVAPFSGRISNHLVSVGNLIAGSRAAGSPTTLLATLVSVDPIYLDFDMSESDYQQYKRYKANGQGVSADNVQIAADGGRDYTTPGTLDFIDNALNRSSGTIHARAIVRNGDRGLTPGEFARVRVVTSASAPTLLLPDAVVLPDQSRFNVLTVDKDGRVAPKEVSVGDMRHGLRVIKSGLSAQDRVIVGGLPFAAPGALVNAKDTTLKADNDPAKE</sequence>
<dbReference type="NCBIfam" id="TIGR01730">
    <property type="entry name" value="RND_mfp"/>
    <property type="match status" value="1"/>
</dbReference>
<dbReference type="EMBL" id="JACAPU010000008">
    <property type="protein sequence ID" value="NWB46158.1"/>
    <property type="molecule type" value="Genomic_DNA"/>
</dbReference>
<accession>A0A7Y7WB67</accession>
<dbReference type="PANTHER" id="PTHR30158">
    <property type="entry name" value="ACRA/E-RELATED COMPONENT OF DRUG EFFLUX TRANSPORTER"/>
    <property type="match status" value="1"/>
</dbReference>
<dbReference type="Pfam" id="PF25944">
    <property type="entry name" value="Beta-barrel_RND"/>
    <property type="match status" value="1"/>
</dbReference>
<dbReference type="GO" id="GO:0046677">
    <property type="term" value="P:response to antibiotic"/>
    <property type="evidence" value="ECO:0007669"/>
    <property type="project" value="TreeGrafter"/>
</dbReference>
<organism evidence="8 9">
    <name type="scientific">Pseudomonas gingeri</name>
    <dbReference type="NCBI Taxonomy" id="117681"/>
    <lineage>
        <taxon>Bacteria</taxon>
        <taxon>Pseudomonadati</taxon>
        <taxon>Pseudomonadota</taxon>
        <taxon>Gammaproteobacteria</taxon>
        <taxon>Pseudomonadales</taxon>
        <taxon>Pseudomonadaceae</taxon>
        <taxon>Pseudomonas</taxon>
    </lineage>
</organism>
<dbReference type="Gene3D" id="2.40.50.100">
    <property type="match status" value="1"/>
</dbReference>
<keyword evidence="3" id="KW-0175">Coiled coil</keyword>
<protein>
    <submittedName>
        <fullName evidence="8">Efflux RND transporter periplasmic adaptor subunit</fullName>
    </submittedName>
</protein>
<feature type="domain" description="Multidrug resistance protein MdtA-like beta-barrel" evidence="6">
    <location>
        <begin position="230"/>
        <end position="313"/>
    </location>
</feature>
<dbReference type="Pfam" id="PF25967">
    <property type="entry name" value="RND-MFP_C"/>
    <property type="match status" value="1"/>
</dbReference>
<comment type="similarity">
    <text evidence="2">Belongs to the membrane fusion protein (MFP) (TC 8.A.1) family.</text>
</comment>
<dbReference type="Pfam" id="PF25876">
    <property type="entry name" value="HH_MFP_RND"/>
    <property type="match status" value="1"/>
</dbReference>
<evidence type="ECO:0000256" key="1">
    <source>
        <dbReference type="ARBA" id="ARBA00004519"/>
    </source>
</evidence>
<proteinExistence type="inferred from homology"/>
<gene>
    <name evidence="8" type="ORF">HX829_06590</name>
</gene>
<feature type="domain" description="Multidrug resistance protein MdtA-like barrel-sandwich hybrid" evidence="5">
    <location>
        <begin position="79"/>
        <end position="214"/>
    </location>
</feature>
<name>A0A7Y7WB67_9PSED</name>
<dbReference type="Proteomes" id="UP000582981">
    <property type="component" value="Unassembled WGS sequence"/>
</dbReference>
<dbReference type="GO" id="GO:0022857">
    <property type="term" value="F:transmembrane transporter activity"/>
    <property type="evidence" value="ECO:0007669"/>
    <property type="project" value="InterPro"/>
</dbReference>
<dbReference type="InterPro" id="IPR006143">
    <property type="entry name" value="RND_pump_MFP"/>
</dbReference>
<dbReference type="InterPro" id="IPR058624">
    <property type="entry name" value="MdtA-like_HH"/>
</dbReference>
<dbReference type="SUPFAM" id="SSF111369">
    <property type="entry name" value="HlyD-like secretion proteins"/>
    <property type="match status" value="1"/>
</dbReference>
<evidence type="ECO:0000256" key="2">
    <source>
        <dbReference type="ARBA" id="ARBA00009477"/>
    </source>
</evidence>
<dbReference type="PANTHER" id="PTHR30158:SF24">
    <property type="entry name" value="HLYD FAMILY SECRETION PROTEIN"/>
    <property type="match status" value="1"/>
</dbReference>
<feature type="domain" description="Multidrug resistance protein MdtA-like alpha-helical hairpin" evidence="4">
    <location>
        <begin position="119"/>
        <end position="187"/>
    </location>
</feature>
<evidence type="ECO:0000259" key="5">
    <source>
        <dbReference type="Pfam" id="PF25917"/>
    </source>
</evidence>
<evidence type="ECO:0000313" key="8">
    <source>
        <dbReference type="EMBL" id="NWB46158.1"/>
    </source>
</evidence>
<dbReference type="InterPro" id="IPR058627">
    <property type="entry name" value="MdtA-like_C"/>
</dbReference>
<dbReference type="Gene3D" id="1.10.287.470">
    <property type="entry name" value="Helix hairpin bin"/>
    <property type="match status" value="1"/>
</dbReference>
<dbReference type="AlphaFoldDB" id="A0A7Y7WB67"/>
<evidence type="ECO:0000259" key="4">
    <source>
        <dbReference type="Pfam" id="PF25876"/>
    </source>
</evidence>
<dbReference type="GO" id="GO:0030313">
    <property type="term" value="C:cell envelope"/>
    <property type="evidence" value="ECO:0007669"/>
    <property type="project" value="UniProtKB-SubCell"/>
</dbReference>
<comment type="caution">
    <text evidence="8">The sequence shown here is derived from an EMBL/GenBank/DDBJ whole genome shotgun (WGS) entry which is preliminary data.</text>
</comment>
<evidence type="ECO:0000259" key="6">
    <source>
        <dbReference type="Pfam" id="PF25944"/>
    </source>
</evidence>
<evidence type="ECO:0000256" key="3">
    <source>
        <dbReference type="ARBA" id="ARBA00023054"/>
    </source>
</evidence>
<dbReference type="Gene3D" id="2.40.30.170">
    <property type="match status" value="1"/>
</dbReference>
<reference evidence="8 9" key="1">
    <citation type="submission" date="2020-04" db="EMBL/GenBank/DDBJ databases">
        <title>Molecular characterization of pseudomonads from Agaricus bisporus reveal novel blotch 2 pathogens in Western Europe.</title>
        <authorList>
            <person name="Taparia T."/>
            <person name="Krijger M."/>
            <person name="Haynes E."/>
            <person name="Elpinstone J.G."/>
            <person name="Noble R."/>
            <person name="Van Der Wolf J."/>
        </authorList>
    </citation>
    <scope>NUCLEOTIDE SEQUENCE [LARGE SCALE GENOMIC DNA]</scope>
    <source>
        <strain evidence="8 9">F1001</strain>
    </source>
</reference>
<dbReference type="GO" id="GO:0005886">
    <property type="term" value="C:plasma membrane"/>
    <property type="evidence" value="ECO:0007669"/>
    <property type="project" value="TreeGrafter"/>
</dbReference>
<dbReference type="InterPro" id="IPR058626">
    <property type="entry name" value="MdtA-like_b-barrel"/>
</dbReference>
<dbReference type="Gene3D" id="2.40.420.20">
    <property type="match status" value="1"/>
</dbReference>
<evidence type="ECO:0000313" key="9">
    <source>
        <dbReference type="Proteomes" id="UP000582981"/>
    </source>
</evidence>
<dbReference type="Pfam" id="PF25917">
    <property type="entry name" value="BSH_RND"/>
    <property type="match status" value="1"/>
</dbReference>
<comment type="subcellular location">
    <subcellularLocation>
        <location evidence="1">Cell inner membrane</location>
        <topology evidence="1">Lipid-anchor</topology>
    </subcellularLocation>
</comment>
<feature type="domain" description="Multidrug resistance protein MdtA-like C-terminal permuted SH3" evidence="7">
    <location>
        <begin position="331"/>
        <end position="379"/>
    </location>
</feature>